<dbReference type="InterPro" id="IPR017077">
    <property type="entry name" value="Uncharacterised_Ycf55_algae"/>
</dbReference>
<keyword evidence="1" id="KW-1133">Transmembrane helix</keyword>
<keyword evidence="1" id="KW-0812">Transmembrane</keyword>
<reference evidence="2" key="2">
    <citation type="submission" date="2019-04" db="EMBL/GenBank/DDBJ databases">
        <authorList>
            <person name="Pasella M."/>
        </authorList>
    </citation>
    <scope>NUCLEOTIDE SEQUENCE</scope>
    <source>
        <strain evidence="2">PD2927</strain>
    </source>
</reference>
<accession>A0A4D6WNE3</accession>
<name>A0A4D6WNE3_9FLOR</name>
<proteinExistence type="predicted"/>
<keyword evidence="1" id="KW-0472">Membrane</keyword>
<dbReference type="PIRSF" id="PIRSF036962">
    <property type="entry name" value="UCP036962_SignTr_Ycf55"/>
    <property type="match status" value="1"/>
</dbReference>
<sequence length="335" mass="39695">MLHINYQINIIYILKMIKYWPNQQGIRLNKTVINIFYCINKKLINNLTNNTKCFLYIDILDSNNKHKIMTIVLQEFKLLLLDLIELNLPLHDILNMKSQIILDLTEQAQKKFITKKELYFNNNQLNPKSYIKNIYLQQNLLIEYILIYFLFGSSFIPYEIFPFNNLYTPQEHVQVLLENFIIQLSNLIIFQVLDPINELTHIQYILQKYKLCNTNYLATRSIAVFKNNLDFQSITEFYLDQPRAIYSSKYKVLLISSQGIITKYIFISRIHDLQKLSKIQLSLLLLLEIQDIIIPKIENSLLITIKIIFYTFINVCGNSLIILIRVLINQIKNNS</sequence>
<evidence type="ECO:0000256" key="1">
    <source>
        <dbReference type="SAM" id="Phobius"/>
    </source>
</evidence>
<gene>
    <name evidence="2" type="primary">ycf55</name>
</gene>
<geneLocation type="plastid" evidence="2"/>
<dbReference type="EMBL" id="MK814616">
    <property type="protein sequence ID" value="QCI04946.1"/>
    <property type="molecule type" value="Genomic_DNA"/>
</dbReference>
<evidence type="ECO:0008006" key="3">
    <source>
        <dbReference type="Google" id="ProtNLM"/>
    </source>
</evidence>
<feature type="transmembrane region" description="Helical" evidence="1">
    <location>
        <begin position="307"/>
        <end position="328"/>
    </location>
</feature>
<dbReference type="InterPro" id="IPR022552">
    <property type="entry name" value="UPF_Ycf55"/>
</dbReference>
<dbReference type="Pfam" id="PF12452">
    <property type="entry name" value="DUF3685"/>
    <property type="match status" value="1"/>
</dbReference>
<reference evidence="2" key="1">
    <citation type="journal article" date="2019" name="Mol. Phylogenet. Evol.">
        <title>Morphological evolution and classification of the red algal order Ceramiales inferred using plastid phylogenomics.</title>
        <authorList>
            <person name="Diaz-Tapia P."/>
            <person name="Pasella M.M."/>
            <person name="Verbruggen H."/>
            <person name="Maggs C.A."/>
        </authorList>
    </citation>
    <scope>NUCLEOTIDE SEQUENCE</scope>
    <source>
        <strain evidence="2">PD2927</strain>
    </source>
</reference>
<keyword evidence="2" id="KW-0934">Plastid</keyword>
<dbReference type="AlphaFoldDB" id="A0A4D6WNE3"/>
<organism evidence="2">
    <name type="scientific">Callithamnion tetricum</name>
    <dbReference type="NCBI Taxonomy" id="193179"/>
    <lineage>
        <taxon>Eukaryota</taxon>
        <taxon>Rhodophyta</taxon>
        <taxon>Florideophyceae</taxon>
        <taxon>Rhodymeniophycidae</taxon>
        <taxon>Ceramiales</taxon>
        <taxon>Callithamniaceae</taxon>
        <taxon>Callithamnion</taxon>
    </lineage>
</organism>
<protein>
    <recommendedName>
        <fullName evidence="3">Transmembrane protein</fullName>
    </recommendedName>
</protein>
<evidence type="ECO:0000313" key="2">
    <source>
        <dbReference type="EMBL" id="QCI04946.1"/>
    </source>
</evidence>